<sequence>MVKALFKLLWDVGLSRLAKMLGFCSPKAQLSCQNATDHHKSWQIIQIFLFSFSFELLQQYVDYARIQQEFPTADGYFQWIPHRPEMHRFLSDAVFGYCLALHVFRAGIRRNNSDAINVAKARFAPLFFGLSMPFYMETFFRDSVLRTKCPPELLNFLKKHESYSVSGNDCKGEGGDFVLESFNRNVKRLLPSGLPNEQGWIRACRNVERLAKVNEYMVNILGISDSTDPEYSYMYGIKNEILQFRSIIKESKMVDSDSTEGLCGEKLAAEFCNFHEVCMKNFKDYAEEVSKTHSLQKRLKPKPIIISKKQQIISENYLSFTKEELKTKIEEHSMGDTKKKEWQKIKKGKKEGIINFLKDLQKE</sequence>
<protein>
    <submittedName>
        <fullName evidence="1">Uncharacterized protein</fullName>
    </submittedName>
</protein>
<dbReference type="AlphaFoldDB" id="K1Q0E5"/>
<proteinExistence type="predicted"/>
<gene>
    <name evidence="1" type="ORF">CGI_10009581</name>
</gene>
<dbReference type="InParanoid" id="K1Q0E5"/>
<organism evidence="1">
    <name type="scientific">Magallana gigas</name>
    <name type="common">Pacific oyster</name>
    <name type="synonym">Crassostrea gigas</name>
    <dbReference type="NCBI Taxonomy" id="29159"/>
    <lineage>
        <taxon>Eukaryota</taxon>
        <taxon>Metazoa</taxon>
        <taxon>Spiralia</taxon>
        <taxon>Lophotrochozoa</taxon>
        <taxon>Mollusca</taxon>
        <taxon>Bivalvia</taxon>
        <taxon>Autobranchia</taxon>
        <taxon>Pteriomorphia</taxon>
        <taxon>Ostreida</taxon>
        <taxon>Ostreoidea</taxon>
        <taxon>Ostreidae</taxon>
        <taxon>Magallana</taxon>
    </lineage>
</organism>
<reference evidence="1" key="1">
    <citation type="journal article" date="2012" name="Nature">
        <title>The oyster genome reveals stress adaptation and complexity of shell formation.</title>
        <authorList>
            <person name="Zhang G."/>
            <person name="Fang X."/>
            <person name="Guo X."/>
            <person name="Li L."/>
            <person name="Luo R."/>
            <person name="Xu F."/>
            <person name="Yang P."/>
            <person name="Zhang L."/>
            <person name="Wang X."/>
            <person name="Qi H."/>
            <person name="Xiong Z."/>
            <person name="Que H."/>
            <person name="Xie Y."/>
            <person name="Holland P.W."/>
            <person name="Paps J."/>
            <person name="Zhu Y."/>
            <person name="Wu F."/>
            <person name="Chen Y."/>
            <person name="Wang J."/>
            <person name="Peng C."/>
            <person name="Meng J."/>
            <person name="Yang L."/>
            <person name="Liu J."/>
            <person name="Wen B."/>
            <person name="Zhang N."/>
            <person name="Huang Z."/>
            <person name="Zhu Q."/>
            <person name="Feng Y."/>
            <person name="Mount A."/>
            <person name="Hedgecock D."/>
            <person name="Xu Z."/>
            <person name="Liu Y."/>
            <person name="Domazet-Loso T."/>
            <person name="Du Y."/>
            <person name="Sun X."/>
            <person name="Zhang S."/>
            <person name="Liu B."/>
            <person name="Cheng P."/>
            <person name="Jiang X."/>
            <person name="Li J."/>
            <person name="Fan D."/>
            <person name="Wang W."/>
            <person name="Fu W."/>
            <person name="Wang T."/>
            <person name="Wang B."/>
            <person name="Zhang J."/>
            <person name="Peng Z."/>
            <person name="Li Y."/>
            <person name="Li N."/>
            <person name="Wang J."/>
            <person name="Chen M."/>
            <person name="He Y."/>
            <person name="Tan F."/>
            <person name="Song X."/>
            <person name="Zheng Q."/>
            <person name="Huang R."/>
            <person name="Yang H."/>
            <person name="Du X."/>
            <person name="Chen L."/>
            <person name="Yang M."/>
            <person name="Gaffney P.M."/>
            <person name="Wang S."/>
            <person name="Luo L."/>
            <person name="She Z."/>
            <person name="Ming Y."/>
            <person name="Huang W."/>
            <person name="Zhang S."/>
            <person name="Huang B."/>
            <person name="Zhang Y."/>
            <person name="Qu T."/>
            <person name="Ni P."/>
            <person name="Miao G."/>
            <person name="Wang J."/>
            <person name="Wang Q."/>
            <person name="Steinberg C.E."/>
            <person name="Wang H."/>
            <person name="Li N."/>
            <person name="Qian L."/>
            <person name="Zhang G."/>
            <person name="Li Y."/>
            <person name="Yang H."/>
            <person name="Liu X."/>
            <person name="Wang J."/>
            <person name="Yin Y."/>
            <person name="Wang J."/>
        </authorList>
    </citation>
    <scope>NUCLEOTIDE SEQUENCE [LARGE SCALE GENOMIC DNA]</scope>
    <source>
        <strain evidence="1">05x7-T-G4-1.051#20</strain>
    </source>
</reference>
<evidence type="ECO:0000313" key="1">
    <source>
        <dbReference type="EMBL" id="EKC24829.1"/>
    </source>
</evidence>
<dbReference type="EMBL" id="JH817046">
    <property type="protein sequence ID" value="EKC24829.1"/>
    <property type="molecule type" value="Genomic_DNA"/>
</dbReference>
<dbReference type="HOGENOM" id="CLU_763433_0_0_1"/>
<accession>K1Q0E5</accession>
<name>K1Q0E5_MAGGI</name>